<reference evidence="1 2" key="1">
    <citation type="submission" date="2024-02" db="EMBL/GenBank/DDBJ databases">
        <title>Discinaceae phylogenomics.</title>
        <authorList>
            <person name="Dirks A.C."/>
            <person name="James T.Y."/>
        </authorList>
    </citation>
    <scope>NUCLEOTIDE SEQUENCE [LARGE SCALE GENOMIC DNA]</scope>
    <source>
        <strain evidence="1 2">ACD0624</strain>
    </source>
</reference>
<comment type="caution">
    <text evidence="1">The sequence shown here is derived from an EMBL/GenBank/DDBJ whole genome shotgun (WGS) entry which is preliminary data.</text>
</comment>
<dbReference type="PANTHER" id="PTHR46082:SF11">
    <property type="entry name" value="AAA+ ATPASE DOMAIN-CONTAINING PROTEIN-RELATED"/>
    <property type="match status" value="1"/>
</dbReference>
<accession>A0ABR3GEK5</accession>
<dbReference type="InterPro" id="IPR011990">
    <property type="entry name" value="TPR-like_helical_dom_sf"/>
</dbReference>
<evidence type="ECO:0000313" key="2">
    <source>
        <dbReference type="Proteomes" id="UP001447188"/>
    </source>
</evidence>
<dbReference type="SUPFAM" id="SSF48452">
    <property type="entry name" value="TPR-like"/>
    <property type="match status" value="3"/>
</dbReference>
<proteinExistence type="predicted"/>
<dbReference type="InterPro" id="IPR053137">
    <property type="entry name" value="NLR-like"/>
</dbReference>
<sequence length="777" mass="86193">MQNTAASSAVHNTALSTSYSQHDSRVISYPGGQMAGGSGVDTTPLPALISNPNSAGGYLDTLPPDIGDWGLFPGSIDENTASNTLEFEEIDCLQTLFQCAKISIESTTDVEFKAAERLVSHLGYNSLAIKIAGAYIAKHPDVSFAAYLPLYLNSLRTIISQAPRETTAYDSRCAIAAFEISFSAIAKENAQAAETLLMCGFLHNDNIFDDLIWRGLLQKSSTGMKIELLLSYSLIVRLPAGDAFSIPPSVHSWLRDRLDPKAREIKLEDAAQLVANLVMTDYRQGGGEDFGRRVLPHLEACWWYIKFYLQSATGDDNWCIIRSMASMEFGFSYQGRIKEAEEVGTQVLAIQTRVLGEVHPDTLVSMSCLAWTYSEQGRWKQADELGRRAAKVARRTLGVAHPDTLDIITILAAITKEQGRWKEAETLEAEVLSTGWKMFGEAHLNNLGPMCNLASTFLKQGRWNEAEDLGVQTVSMLKEQRGEAHKHTLRASSNLARTISRQGRWKEAVELEGAVLTIKKKVFGDVHPDTLESIGNLAWTFSRQGLWTEAENLQVQVLATRMKVLGQAHPDTLDLMSNIAWTISRQGRLKEAEELQAGVLATMKEVLGETHPDTLASMMDLTWILSKQQRWKEAGGLGVKVVKLAKTELGERHPDTLRSVSILAWAFSGQEKWEDAERLGVQVVERMKRELGETHPSTLEAIANLAWTFSGQGRWKEAEDLGVQAVALMKKELGEMHPDTVESMKKLKMCQITRFKVRKDLLQLLAVGNEHVSKFTS</sequence>
<dbReference type="Gene3D" id="1.25.40.10">
    <property type="entry name" value="Tetratricopeptide repeat domain"/>
    <property type="match status" value="3"/>
</dbReference>
<evidence type="ECO:0000313" key="1">
    <source>
        <dbReference type="EMBL" id="KAL0634225.1"/>
    </source>
</evidence>
<gene>
    <name evidence="1" type="ORF">Q9L58_006842</name>
</gene>
<dbReference type="PANTHER" id="PTHR46082">
    <property type="entry name" value="ATP/GTP-BINDING PROTEIN-RELATED"/>
    <property type="match status" value="1"/>
</dbReference>
<dbReference type="EMBL" id="JBBBZM010000100">
    <property type="protein sequence ID" value="KAL0634225.1"/>
    <property type="molecule type" value="Genomic_DNA"/>
</dbReference>
<dbReference type="Pfam" id="PF13374">
    <property type="entry name" value="TPR_10"/>
    <property type="match status" value="3"/>
</dbReference>
<dbReference type="Pfam" id="PF13424">
    <property type="entry name" value="TPR_12"/>
    <property type="match status" value="3"/>
</dbReference>
<protein>
    <submittedName>
        <fullName evidence="1">Uncharacterized protein</fullName>
    </submittedName>
</protein>
<keyword evidence="2" id="KW-1185">Reference proteome</keyword>
<organism evidence="1 2">
    <name type="scientific">Discina gigas</name>
    <dbReference type="NCBI Taxonomy" id="1032678"/>
    <lineage>
        <taxon>Eukaryota</taxon>
        <taxon>Fungi</taxon>
        <taxon>Dikarya</taxon>
        <taxon>Ascomycota</taxon>
        <taxon>Pezizomycotina</taxon>
        <taxon>Pezizomycetes</taxon>
        <taxon>Pezizales</taxon>
        <taxon>Discinaceae</taxon>
        <taxon>Discina</taxon>
    </lineage>
</organism>
<dbReference type="Proteomes" id="UP001447188">
    <property type="component" value="Unassembled WGS sequence"/>
</dbReference>
<name>A0ABR3GEK5_9PEZI</name>